<dbReference type="PATRIC" id="fig|1618357.3.peg.635"/>
<dbReference type="Proteomes" id="UP000034607">
    <property type="component" value="Unassembled WGS sequence"/>
</dbReference>
<proteinExistence type="predicted"/>
<feature type="transmembrane region" description="Helical" evidence="1">
    <location>
        <begin position="21"/>
        <end position="43"/>
    </location>
</feature>
<evidence type="ECO:0000313" key="3">
    <source>
        <dbReference type="Proteomes" id="UP000034607"/>
    </source>
</evidence>
<evidence type="ECO:0000256" key="1">
    <source>
        <dbReference type="SAM" id="Phobius"/>
    </source>
</evidence>
<organism evidence="2 3">
    <name type="scientific">Candidatus Amesbacteria bacterium GW2011_GWA2_47_11</name>
    <dbReference type="NCBI Taxonomy" id="1618357"/>
    <lineage>
        <taxon>Bacteria</taxon>
        <taxon>Candidatus Amesiibacteriota</taxon>
    </lineage>
</organism>
<keyword evidence="1" id="KW-0472">Membrane</keyword>
<reference evidence="2 3" key="1">
    <citation type="journal article" date="2015" name="Nature">
        <title>rRNA introns, odd ribosomes, and small enigmatic genomes across a large radiation of phyla.</title>
        <authorList>
            <person name="Brown C.T."/>
            <person name="Hug L.A."/>
            <person name="Thomas B.C."/>
            <person name="Sharon I."/>
            <person name="Castelle C.J."/>
            <person name="Singh A."/>
            <person name="Wilkins M.J."/>
            <person name="Williams K.H."/>
            <person name="Banfield J.F."/>
        </authorList>
    </citation>
    <scope>NUCLEOTIDE SEQUENCE [LARGE SCALE GENOMIC DNA]</scope>
</reference>
<protein>
    <submittedName>
        <fullName evidence="2">Uncharacterized protein</fullName>
    </submittedName>
</protein>
<evidence type="ECO:0000313" key="2">
    <source>
        <dbReference type="EMBL" id="KKU56104.1"/>
    </source>
</evidence>
<gene>
    <name evidence="2" type="ORF">UX78_C0012G0037</name>
</gene>
<comment type="caution">
    <text evidence="2">The sequence shown here is derived from an EMBL/GenBank/DDBJ whole genome shotgun (WGS) entry which is preliminary data.</text>
</comment>
<keyword evidence="1" id="KW-1133">Transmembrane helix</keyword>
<keyword evidence="1" id="KW-0812">Transmembrane</keyword>
<dbReference type="AlphaFoldDB" id="A0A0G1RFM7"/>
<sequence>MKKLRTTKGQIRLCRDYAGQAIVEVMLAMALAVTVLVGLVHVATRSVSGSGLARRQAQATGLANQALELARSEKDRLGWEVFESTYNGTKCFDGTAITNGSSCEISGTEFTSEMTFTYQNVTPVPAGTAVEQLSVVSVIRWSEGGRTANATQTQVFTRY</sequence>
<accession>A0A0G1RFM7</accession>
<dbReference type="EMBL" id="LCNM01000012">
    <property type="protein sequence ID" value="KKU56104.1"/>
    <property type="molecule type" value="Genomic_DNA"/>
</dbReference>
<name>A0A0G1RFM7_9BACT</name>